<organism evidence="2 3">
    <name type="scientific">Aspergillus clavatus (strain ATCC 1007 / CBS 513.65 / DSM 816 / NCTC 3887 / NRRL 1 / QM 1276 / 107)</name>
    <dbReference type="NCBI Taxonomy" id="344612"/>
    <lineage>
        <taxon>Eukaryota</taxon>
        <taxon>Fungi</taxon>
        <taxon>Dikarya</taxon>
        <taxon>Ascomycota</taxon>
        <taxon>Pezizomycotina</taxon>
        <taxon>Eurotiomycetes</taxon>
        <taxon>Eurotiomycetidae</taxon>
        <taxon>Eurotiales</taxon>
        <taxon>Aspergillaceae</taxon>
        <taxon>Aspergillus</taxon>
        <taxon>Aspergillus subgen. Fumigati</taxon>
    </lineage>
</organism>
<dbReference type="GeneID" id="4705127"/>
<keyword evidence="3" id="KW-1185">Reference proteome</keyword>
<protein>
    <submittedName>
        <fullName evidence="2">Uncharacterized protein</fullName>
    </submittedName>
</protein>
<dbReference type="VEuPathDB" id="FungiDB:ACLA_091580"/>
<evidence type="ECO:0000256" key="1">
    <source>
        <dbReference type="SAM" id="MobiDB-lite"/>
    </source>
</evidence>
<dbReference type="Proteomes" id="UP000006701">
    <property type="component" value="Unassembled WGS sequence"/>
</dbReference>
<dbReference type="RefSeq" id="XP_001272886.1">
    <property type="nucleotide sequence ID" value="XM_001272885.1"/>
</dbReference>
<feature type="compositionally biased region" description="Basic and acidic residues" evidence="1">
    <location>
        <begin position="1"/>
        <end position="21"/>
    </location>
</feature>
<gene>
    <name evidence="2" type="ORF">ACLA_091580</name>
</gene>
<sequence>MRMNHECPKYQEEAEKVETSARYRKRYHRVPPYLQDFRQDSESSGSDSTAVLSATAPSTSPPEKVVQFKKSRGTAKKKQGLSKGSMTTQGSSKGSMTTEPRQTRSQARASTARTPVEGQASGN</sequence>
<feature type="compositionally biased region" description="Basic residues" evidence="1">
    <location>
        <begin position="67"/>
        <end position="80"/>
    </location>
</feature>
<dbReference type="KEGG" id="act:ACLA_091580"/>
<reference evidence="2 3" key="1">
    <citation type="journal article" date="2008" name="PLoS Genet.">
        <title>Genomic islands in the pathogenic filamentous fungus Aspergillus fumigatus.</title>
        <authorList>
            <person name="Fedorova N.D."/>
            <person name="Khaldi N."/>
            <person name="Joardar V.S."/>
            <person name="Maiti R."/>
            <person name="Amedeo P."/>
            <person name="Anderson M.J."/>
            <person name="Crabtree J."/>
            <person name="Silva J.C."/>
            <person name="Badger J.H."/>
            <person name="Albarraq A."/>
            <person name="Angiuoli S."/>
            <person name="Bussey H."/>
            <person name="Bowyer P."/>
            <person name="Cotty P.J."/>
            <person name="Dyer P.S."/>
            <person name="Egan A."/>
            <person name="Galens K."/>
            <person name="Fraser-Liggett C.M."/>
            <person name="Haas B.J."/>
            <person name="Inman J.M."/>
            <person name="Kent R."/>
            <person name="Lemieux S."/>
            <person name="Malavazi I."/>
            <person name="Orvis J."/>
            <person name="Roemer T."/>
            <person name="Ronning C.M."/>
            <person name="Sundaram J.P."/>
            <person name="Sutton G."/>
            <person name="Turner G."/>
            <person name="Venter J.C."/>
            <person name="White O.R."/>
            <person name="Whitty B.R."/>
            <person name="Youngman P."/>
            <person name="Wolfe K.H."/>
            <person name="Goldman G.H."/>
            <person name="Wortman J.R."/>
            <person name="Jiang B."/>
            <person name="Denning D.W."/>
            <person name="Nierman W.C."/>
        </authorList>
    </citation>
    <scope>NUCLEOTIDE SEQUENCE [LARGE SCALE GENOMIC DNA]</scope>
    <source>
        <strain evidence="3">ATCC 1007 / CBS 513.65 / DSM 816 / NCTC 3887 / NRRL 1</strain>
    </source>
</reference>
<feature type="compositionally biased region" description="Polar residues" evidence="1">
    <location>
        <begin position="42"/>
        <end position="58"/>
    </location>
</feature>
<dbReference type="AlphaFoldDB" id="A1CF11"/>
<evidence type="ECO:0000313" key="2">
    <source>
        <dbReference type="EMBL" id="EAW11460.1"/>
    </source>
</evidence>
<proteinExistence type="predicted"/>
<evidence type="ECO:0000313" key="3">
    <source>
        <dbReference type="Proteomes" id="UP000006701"/>
    </source>
</evidence>
<dbReference type="EMBL" id="DS027052">
    <property type="protein sequence ID" value="EAW11460.1"/>
    <property type="molecule type" value="Genomic_DNA"/>
</dbReference>
<accession>A1CF11</accession>
<feature type="region of interest" description="Disordered" evidence="1">
    <location>
        <begin position="1"/>
        <end position="123"/>
    </location>
</feature>
<feature type="compositionally biased region" description="Polar residues" evidence="1">
    <location>
        <begin position="82"/>
        <end position="113"/>
    </location>
</feature>
<dbReference type="HOGENOM" id="CLU_2014735_0_0_1"/>
<name>A1CF11_ASPCL</name>